<dbReference type="SUPFAM" id="SSF46689">
    <property type="entry name" value="Homeodomain-like"/>
    <property type="match status" value="1"/>
</dbReference>
<reference evidence="1" key="1">
    <citation type="submission" date="2021-01" db="UniProtKB">
        <authorList>
            <consortium name="EnsemblPlants"/>
        </authorList>
    </citation>
    <scope>IDENTIFICATION</scope>
</reference>
<name>A0A7N1A182_KALFE</name>
<dbReference type="Proteomes" id="UP000594263">
    <property type="component" value="Unplaced"/>
</dbReference>
<sequence>MSNDGIDGLCMSCGFHRIWHQMDEVTDISDGEDDNEQAPAVVHPRGALGVIPRQWHQRLQFEDWDDVYPAPPYHHDVEELPPNLPSRGCRRAFTPRVSTIFTPHQIQRMMAMANTLGWSLAGLLEDPELDRFCQEIGVPTSQFRNWLNNNRRRYGGGGRGHGRG</sequence>
<evidence type="ECO:0000313" key="2">
    <source>
        <dbReference type="Proteomes" id="UP000594263"/>
    </source>
</evidence>
<protein>
    <recommendedName>
        <fullName evidence="3">Homeobox domain-containing protein</fullName>
    </recommendedName>
</protein>
<dbReference type="Gramene" id="Kaladp0070s0176.1.v1.1">
    <property type="protein sequence ID" value="Kaladp0070s0176.1.v1.1.CDS.1"/>
    <property type="gene ID" value="Kaladp0070s0176.v1.1"/>
</dbReference>
<proteinExistence type="predicted"/>
<organism evidence="1 2">
    <name type="scientific">Kalanchoe fedtschenkoi</name>
    <name type="common">Lavender scallops</name>
    <name type="synonym">South American air plant</name>
    <dbReference type="NCBI Taxonomy" id="63787"/>
    <lineage>
        <taxon>Eukaryota</taxon>
        <taxon>Viridiplantae</taxon>
        <taxon>Streptophyta</taxon>
        <taxon>Embryophyta</taxon>
        <taxon>Tracheophyta</taxon>
        <taxon>Spermatophyta</taxon>
        <taxon>Magnoliopsida</taxon>
        <taxon>eudicotyledons</taxon>
        <taxon>Gunneridae</taxon>
        <taxon>Pentapetalae</taxon>
        <taxon>Saxifragales</taxon>
        <taxon>Crassulaceae</taxon>
        <taxon>Kalanchoe</taxon>
    </lineage>
</organism>
<accession>A0A7N1A182</accession>
<dbReference type="InterPro" id="IPR009057">
    <property type="entry name" value="Homeodomain-like_sf"/>
</dbReference>
<dbReference type="Gene3D" id="1.10.10.60">
    <property type="entry name" value="Homeodomain-like"/>
    <property type="match status" value="1"/>
</dbReference>
<dbReference type="GO" id="GO:0000976">
    <property type="term" value="F:transcription cis-regulatory region binding"/>
    <property type="evidence" value="ECO:0007669"/>
    <property type="project" value="TreeGrafter"/>
</dbReference>
<evidence type="ECO:0000313" key="1">
    <source>
        <dbReference type="EnsemblPlants" id="Kaladp0070s0176.1.v1.1.CDS.1"/>
    </source>
</evidence>
<evidence type="ECO:0008006" key="3">
    <source>
        <dbReference type="Google" id="ProtNLM"/>
    </source>
</evidence>
<dbReference type="PANTHER" id="PTHR31948">
    <property type="entry name" value="ZINC-FINGER HOMEODOMAIN PROTEIN 2"/>
    <property type="match status" value="1"/>
</dbReference>
<dbReference type="GO" id="GO:0003700">
    <property type="term" value="F:DNA-binding transcription factor activity"/>
    <property type="evidence" value="ECO:0007669"/>
    <property type="project" value="TreeGrafter"/>
</dbReference>
<dbReference type="GO" id="GO:0050793">
    <property type="term" value="P:regulation of developmental process"/>
    <property type="evidence" value="ECO:0007669"/>
    <property type="project" value="TreeGrafter"/>
</dbReference>
<dbReference type="GO" id="GO:0005634">
    <property type="term" value="C:nucleus"/>
    <property type="evidence" value="ECO:0007669"/>
    <property type="project" value="TreeGrafter"/>
</dbReference>
<dbReference type="AlphaFoldDB" id="A0A7N1A182"/>
<dbReference type="EnsemblPlants" id="Kaladp0070s0176.1.v1.1">
    <property type="protein sequence ID" value="Kaladp0070s0176.1.v1.1.CDS.1"/>
    <property type="gene ID" value="Kaladp0070s0176.v1.1"/>
</dbReference>
<dbReference type="PANTHER" id="PTHR31948:SF162">
    <property type="entry name" value="MINI ZINC FINGER PROTEIN 2"/>
    <property type="match status" value="1"/>
</dbReference>
<keyword evidence="2" id="KW-1185">Reference proteome</keyword>